<proteinExistence type="predicted"/>
<evidence type="ECO:0000313" key="4">
    <source>
        <dbReference type="Proteomes" id="UP001229209"/>
    </source>
</evidence>
<accession>A0ABT9LZ69</accession>
<keyword evidence="4" id="KW-1185">Reference proteome</keyword>
<feature type="region of interest" description="Disordered" evidence="1">
    <location>
        <begin position="36"/>
        <end position="75"/>
    </location>
</feature>
<feature type="compositionally biased region" description="Gly residues" evidence="1">
    <location>
        <begin position="36"/>
        <end position="48"/>
    </location>
</feature>
<gene>
    <name evidence="3" type="ORF">J2S04_002531</name>
</gene>
<name>A0ABT9LZ69_9BACL</name>
<evidence type="ECO:0000256" key="2">
    <source>
        <dbReference type="SAM" id="SignalP"/>
    </source>
</evidence>
<organism evidence="3 4">
    <name type="scientific">Alicyclobacillus tolerans</name>
    <dbReference type="NCBI Taxonomy" id="90970"/>
    <lineage>
        <taxon>Bacteria</taxon>
        <taxon>Bacillati</taxon>
        <taxon>Bacillota</taxon>
        <taxon>Bacilli</taxon>
        <taxon>Bacillales</taxon>
        <taxon>Alicyclobacillaceae</taxon>
        <taxon>Alicyclobacillus</taxon>
    </lineage>
</organism>
<dbReference type="Proteomes" id="UP001229209">
    <property type="component" value="Unassembled WGS sequence"/>
</dbReference>
<protein>
    <submittedName>
        <fullName evidence="3">Uncharacterized protein</fullName>
    </submittedName>
</protein>
<dbReference type="EMBL" id="JAURUO010000016">
    <property type="protein sequence ID" value="MDP9729557.1"/>
    <property type="molecule type" value="Genomic_DNA"/>
</dbReference>
<feature type="signal peptide" evidence="2">
    <location>
        <begin position="1"/>
        <end position="26"/>
    </location>
</feature>
<feature type="chain" id="PRO_5045842107" evidence="2">
    <location>
        <begin position="27"/>
        <end position="88"/>
    </location>
</feature>
<feature type="compositionally biased region" description="Low complexity" evidence="1">
    <location>
        <begin position="49"/>
        <end position="59"/>
    </location>
</feature>
<reference evidence="3 4" key="1">
    <citation type="submission" date="2023-07" db="EMBL/GenBank/DDBJ databases">
        <title>Genomic Encyclopedia of Type Strains, Phase IV (KMG-IV): sequencing the most valuable type-strain genomes for metagenomic binning, comparative biology and taxonomic classification.</title>
        <authorList>
            <person name="Goeker M."/>
        </authorList>
    </citation>
    <scope>NUCLEOTIDE SEQUENCE [LARGE SCALE GENOMIC DNA]</scope>
    <source>
        <strain evidence="3 4">DSM 25924</strain>
    </source>
</reference>
<evidence type="ECO:0000313" key="3">
    <source>
        <dbReference type="EMBL" id="MDP9729557.1"/>
    </source>
</evidence>
<comment type="caution">
    <text evidence="3">The sequence shown here is derived from an EMBL/GenBank/DDBJ whole genome shotgun (WGS) entry which is preliminary data.</text>
</comment>
<evidence type="ECO:0000256" key="1">
    <source>
        <dbReference type="SAM" id="MobiDB-lite"/>
    </source>
</evidence>
<dbReference type="RefSeq" id="WP_306955376.1">
    <property type="nucleotide sequence ID" value="NZ_JAURUO010000016.1"/>
</dbReference>
<sequence length="88" mass="8633">MLSKVKKIIFSAIVLGALTPVVPVFATSLSFGGGTGGGVSGGGGGNTGSTGSTGNPSTGYSNVLTSQADPGIRAEVRDCHYETQTGAR</sequence>
<keyword evidence="2" id="KW-0732">Signal</keyword>